<evidence type="ECO:0000313" key="1">
    <source>
        <dbReference type="EMBL" id="GEM38861.1"/>
    </source>
</evidence>
<dbReference type="OrthoDB" id="4562642at2"/>
<accession>A0A511MEF7</accession>
<keyword evidence="2" id="KW-1185">Reference proteome</keyword>
<evidence type="ECO:0000313" key="2">
    <source>
        <dbReference type="Proteomes" id="UP000321424"/>
    </source>
</evidence>
<organism evidence="1 2">
    <name type="scientific">Nocardia ninae NBRC 108245</name>
    <dbReference type="NCBI Taxonomy" id="1210091"/>
    <lineage>
        <taxon>Bacteria</taxon>
        <taxon>Bacillati</taxon>
        <taxon>Actinomycetota</taxon>
        <taxon>Actinomycetes</taxon>
        <taxon>Mycobacteriales</taxon>
        <taxon>Nocardiaceae</taxon>
        <taxon>Nocardia</taxon>
    </lineage>
</organism>
<proteinExistence type="predicted"/>
<dbReference type="AlphaFoldDB" id="A0A511MEF7"/>
<gene>
    <name evidence="1" type="ORF">NN4_33800</name>
</gene>
<reference evidence="1 2" key="1">
    <citation type="submission" date="2019-07" db="EMBL/GenBank/DDBJ databases">
        <title>Whole genome shotgun sequence of Nocardia ninae NBRC 108245.</title>
        <authorList>
            <person name="Hosoyama A."/>
            <person name="Uohara A."/>
            <person name="Ohji S."/>
            <person name="Ichikawa N."/>
        </authorList>
    </citation>
    <scope>NUCLEOTIDE SEQUENCE [LARGE SCALE GENOMIC DNA]</scope>
    <source>
        <strain evidence="1 2">NBRC 108245</strain>
    </source>
</reference>
<sequence length="72" mass="8444">MTDTITREDFDRRAHFGDAGPTSVLDEAELARWRKQHPDWKGKFWSYLPVGDEDHLLRVQPVNVATRPKARR</sequence>
<dbReference type="RefSeq" id="WP_147131690.1">
    <property type="nucleotide sequence ID" value="NZ_BJXA01000019.1"/>
</dbReference>
<protein>
    <submittedName>
        <fullName evidence="1">Uncharacterized protein</fullName>
    </submittedName>
</protein>
<name>A0A511MEF7_9NOCA</name>
<comment type="caution">
    <text evidence="1">The sequence shown here is derived from an EMBL/GenBank/DDBJ whole genome shotgun (WGS) entry which is preliminary data.</text>
</comment>
<dbReference type="Proteomes" id="UP000321424">
    <property type="component" value="Unassembled WGS sequence"/>
</dbReference>
<dbReference type="EMBL" id="BJXA01000019">
    <property type="protein sequence ID" value="GEM38861.1"/>
    <property type="molecule type" value="Genomic_DNA"/>
</dbReference>